<dbReference type="AlphaFoldDB" id="A0AAD9PI82"/>
<name>A0AAD9PI82_9APIC</name>
<gene>
    <name evidence="1" type="ORF">BdWA1_002868</name>
</gene>
<dbReference type="EMBL" id="JALLKP010000004">
    <property type="protein sequence ID" value="KAK2195195.1"/>
    <property type="molecule type" value="Genomic_DNA"/>
</dbReference>
<reference evidence="1" key="1">
    <citation type="journal article" date="2023" name="Nat. Microbiol.">
        <title>Babesia duncani multi-omics identifies virulence factors and drug targets.</title>
        <authorList>
            <person name="Singh P."/>
            <person name="Lonardi S."/>
            <person name="Liang Q."/>
            <person name="Vydyam P."/>
            <person name="Khabirova E."/>
            <person name="Fang T."/>
            <person name="Gihaz S."/>
            <person name="Thekkiniath J."/>
            <person name="Munshi M."/>
            <person name="Abel S."/>
            <person name="Ciampossin L."/>
            <person name="Batugedara G."/>
            <person name="Gupta M."/>
            <person name="Lu X.M."/>
            <person name="Lenz T."/>
            <person name="Chakravarty S."/>
            <person name="Cornillot E."/>
            <person name="Hu Y."/>
            <person name="Ma W."/>
            <person name="Gonzalez L.M."/>
            <person name="Sanchez S."/>
            <person name="Estrada K."/>
            <person name="Sanchez-Flores A."/>
            <person name="Montero E."/>
            <person name="Harb O.S."/>
            <person name="Le Roch K.G."/>
            <person name="Mamoun C.B."/>
        </authorList>
    </citation>
    <scope>NUCLEOTIDE SEQUENCE</scope>
    <source>
        <strain evidence="1">WA1</strain>
    </source>
</reference>
<keyword evidence="2" id="KW-1185">Reference proteome</keyword>
<sequence>MNIKIKSYCTILGSEKKYCNKHIGMQYGSTSTRLVTNDQNVWHIIGFNATMHINKKIAMEWIILMLGLG</sequence>
<dbReference type="GeneID" id="94337165"/>
<dbReference type="RefSeq" id="XP_067802038.1">
    <property type="nucleotide sequence ID" value="XM_067947887.1"/>
</dbReference>
<evidence type="ECO:0000313" key="1">
    <source>
        <dbReference type="EMBL" id="KAK2195195.1"/>
    </source>
</evidence>
<comment type="caution">
    <text evidence="1">The sequence shown here is derived from an EMBL/GenBank/DDBJ whole genome shotgun (WGS) entry which is preliminary data.</text>
</comment>
<proteinExistence type="predicted"/>
<accession>A0AAD9PI82</accession>
<organism evidence="1 2">
    <name type="scientific">Babesia duncani</name>
    <dbReference type="NCBI Taxonomy" id="323732"/>
    <lineage>
        <taxon>Eukaryota</taxon>
        <taxon>Sar</taxon>
        <taxon>Alveolata</taxon>
        <taxon>Apicomplexa</taxon>
        <taxon>Aconoidasida</taxon>
        <taxon>Piroplasmida</taxon>
        <taxon>Babesiidae</taxon>
        <taxon>Babesia</taxon>
    </lineage>
</organism>
<evidence type="ECO:0000313" key="2">
    <source>
        <dbReference type="Proteomes" id="UP001214638"/>
    </source>
</evidence>
<protein>
    <submittedName>
        <fullName evidence="1">Uncharacterized protein</fullName>
    </submittedName>
</protein>
<dbReference type="KEGG" id="bdw:94337165"/>
<dbReference type="Proteomes" id="UP001214638">
    <property type="component" value="Unassembled WGS sequence"/>
</dbReference>